<organism evidence="3 4">
    <name type="scientific">Maribacter litopenaei</name>
    <dbReference type="NCBI Taxonomy" id="2976127"/>
    <lineage>
        <taxon>Bacteria</taxon>
        <taxon>Pseudomonadati</taxon>
        <taxon>Bacteroidota</taxon>
        <taxon>Flavobacteriia</taxon>
        <taxon>Flavobacteriales</taxon>
        <taxon>Flavobacteriaceae</taxon>
        <taxon>Maribacter</taxon>
    </lineage>
</organism>
<dbReference type="Proteomes" id="UP001059209">
    <property type="component" value="Chromosome"/>
</dbReference>
<feature type="region of interest" description="Disordered" evidence="1">
    <location>
        <begin position="178"/>
        <end position="237"/>
    </location>
</feature>
<evidence type="ECO:0000259" key="2">
    <source>
        <dbReference type="Pfam" id="PF05598"/>
    </source>
</evidence>
<protein>
    <submittedName>
        <fullName evidence="3">Transposase</fullName>
    </submittedName>
</protein>
<dbReference type="PANTHER" id="PTHR33408:SF4">
    <property type="entry name" value="TRANSPOSASE DDE DOMAIN-CONTAINING PROTEIN"/>
    <property type="match status" value="1"/>
</dbReference>
<sequence>MVTLGMQGKKDYQEKLFNNFQLSDRVPETNFYRRLKGVLDLRFLYMLTRPYYGESGQKSIDPVVFFKLCLVGYPENIISDRKLIDHCSMRLDILYFIGYDIDEELPWHSTISRTRQLYPESVFEEVFTKVLAMCVDAGMVSGHTQAIDSAPVKANASMDTLELKVPEDELDEHLRKVRALSSMDKGEPHRKSKGDRSDKGQRTISANKNELDTIKGRNRKWARTRTKGREPGTRWPSIPVTRPIIALRTPMRASA</sequence>
<feature type="domain" description="Transposase InsH N-terminal" evidence="2">
    <location>
        <begin position="21"/>
        <end position="116"/>
    </location>
</feature>
<keyword evidence="4" id="KW-1185">Reference proteome</keyword>
<feature type="compositionally biased region" description="Basic and acidic residues" evidence="1">
    <location>
        <begin position="184"/>
        <end position="201"/>
    </location>
</feature>
<accession>A0ABY5YA31</accession>
<feature type="compositionally biased region" description="Basic residues" evidence="1">
    <location>
        <begin position="216"/>
        <end position="226"/>
    </location>
</feature>
<reference evidence="3" key="1">
    <citation type="submission" date="2022-09" db="EMBL/GenBank/DDBJ databases">
        <title>Maribacter litopenaei sp. nov., isolated from the intestinal tract of the Pacific White Shrimp, Litopenaeus vannamei.</title>
        <authorList>
            <person name="Kim S.Y."/>
            <person name="Hwang C.Y."/>
        </authorList>
    </citation>
    <scope>NUCLEOTIDE SEQUENCE</scope>
    <source>
        <strain evidence="3">HL-LV01</strain>
    </source>
</reference>
<proteinExistence type="predicted"/>
<evidence type="ECO:0000313" key="3">
    <source>
        <dbReference type="EMBL" id="UWX55759.1"/>
    </source>
</evidence>
<evidence type="ECO:0000313" key="4">
    <source>
        <dbReference type="Proteomes" id="UP001059209"/>
    </source>
</evidence>
<gene>
    <name evidence="3" type="ORF">NYZ99_04875</name>
</gene>
<evidence type="ECO:0000256" key="1">
    <source>
        <dbReference type="SAM" id="MobiDB-lite"/>
    </source>
</evidence>
<dbReference type="Pfam" id="PF05598">
    <property type="entry name" value="DUF772"/>
    <property type="match status" value="1"/>
</dbReference>
<dbReference type="InterPro" id="IPR008490">
    <property type="entry name" value="Transposase_InsH_N"/>
</dbReference>
<dbReference type="EMBL" id="CP104205">
    <property type="protein sequence ID" value="UWX55759.1"/>
    <property type="molecule type" value="Genomic_DNA"/>
</dbReference>
<dbReference type="PANTHER" id="PTHR33408">
    <property type="entry name" value="TRANSPOSASE"/>
    <property type="match status" value="1"/>
</dbReference>
<name>A0ABY5YA31_9FLAO</name>